<name>G6AZT8_9BACT</name>
<dbReference type="PATRIC" id="fig|1002367.3.peg.1747"/>
<proteinExistence type="predicted"/>
<dbReference type="eggNOG" id="ENOG5030XYU">
    <property type="taxonomic scope" value="Bacteria"/>
</dbReference>
<gene>
    <name evidence="2" type="ORF">HMPREF0673_02155</name>
</gene>
<dbReference type="RefSeq" id="WP_007901413.1">
    <property type="nucleotide sequence ID" value="NZ_JH379446.1"/>
</dbReference>
<reference evidence="2 3" key="1">
    <citation type="submission" date="2011-08" db="EMBL/GenBank/DDBJ databases">
        <authorList>
            <person name="Weinstock G."/>
            <person name="Sodergren E."/>
            <person name="Clifton S."/>
            <person name="Fulton L."/>
            <person name="Fulton B."/>
            <person name="Courtney L."/>
            <person name="Fronick C."/>
            <person name="Harrison M."/>
            <person name="Strong C."/>
            <person name="Farmer C."/>
            <person name="Delahaunty K."/>
            <person name="Markovic C."/>
            <person name="Hall O."/>
            <person name="Minx P."/>
            <person name="Tomlinson C."/>
            <person name="Mitreva M."/>
            <person name="Hou S."/>
            <person name="Chen J."/>
            <person name="Wollam A."/>
            <person name="Pepin K.H."/>
            <person name="Johnson M."/>
            <person name="Bhonagiri V."/>
            <person name="Zhang X."/>
            <person name="Suruliraj S."/>
            <person name="Warren W."/>
            <person name="Chinwalla A."/>
            <person name="Mardis E.R."/>
            <person name="Wilson R.K."/>
        </authorList>
    </citation>
    <scope>NUCLEOTIDE SEQUENCE [LARGE SCALE GENOMIC DNA]</scope>
    <source>
        <strain evidence="2 3">DSM 18206</strain>
    </source>
</reference>
<dbReference type="EMBL" id="AFZZ01000182">
    <property type="protein sequence ID" value="EHJ38219.1"/>
    <property type="molecule type" value="Genomic_DNA"/>
</dbReference>
<dbReference type="AlphaFoldDB" id="G6AZT8"/>
<evidence type="ECO:0000256" key="1">
    <source>
        <dbReference type="SAM" id="SignalP"/>
    </source>
</evidence>
<protein>
    <submittedName>
        <fullName evidence="2">Uncharacterized protein</fullName>
    </submittedName>
</protein>
<evidence type="ECO:0000313" key="2">
    <source>
        <dbReference type="EMBL" id="EHJ38219.1"/>
    </source>
</evidence>
<keyword evidence="1" id="KW-0732">Signal</keyword>
<dbReference type="Proteomes" id="UP000004407">
    <property type="component" value="Unassembled WGS sequence"/>
</dbReference>
<accession>G6AZT8</accession>
<dbReference type="GeneID" id="78337689"/>
<sequence length="242" mass="27912">MKKILVFVLWAFVSIAYAQEYKPMLTDGKEWLCMLEIEGSPDGADGKWPYYITVCGESVEEGRIFKKLKKEYTDSVPKNEQKISYFVAYEENGQVFRKYDFDVEGENILLILDFNLKKGDVATRVGEVVTDVDYVEAYGVRRKRLKIGKYFYWVEGIGCDDDNGLAPRIPIPTFRICSRILKCYEGGELVFTDKDFLTNTTSIGRVADDIIQTEYLYNLQGERVFRPSKGIYIKGSRKVVIR</sequence>
<feature type="signal peptide" evidence="1">
    <location>
        <begin position="1"/>
        <end position="18"/>
    </location>
</feature>
<dbReference type="HOGENOM" id="CLU_1146395_0_0_10"/>
<evidence type="ECO:0000313" key="3">
    <source>
        <dbReference type="Proteomes" id="UP000004407"/>
    </source>
</evidence>
<feature type="chain" id="PRO_5003485696" evidence="1">
    <location>
        <begin position="19"/>
        <end position="242"/>
    </location>
</feature>
<comment type="caution">
    <text evidence="2">The sequence shown here is derived from an EMBL/GenBank/DDBJ whole genome shotgun (WGS) entry which is preliminary data.</text>
</comment>
<organism evidence="2 3">
    <name type="scientific">Leyella stercorea DSM 18206</name>
    <dbReference type="NCBI Taxonomy" id="1002367"/>
    <lineage>
        <taxon>Bacteria</taxon>
        <taxon>Pseudomonadati</taxon>
        <taxon>Bacteroidota</taxon>
        <taxon>Bacteroidia</taxon>
        <taxon>Bacteroidales</taxon>
        <taxon>Prevotellaceae</taxon>
        <taxon>Leyella</taxon>
    </lineage>
</organism>